<name>A0ABR3KZG8_TRISP</name>
<evidence type="ECO:0000313" key="1">
    <source>
        <dbReference type="EMBL" id="KAL1245111.1"/>
    </source>
</evidence>
<dbReference type="EMBL" id="JBEUSY010000114">
    <property type="protein sequence ID" value="KAL1245111.1"/>
    <property type="molecule type" value="Genomic_DNA"/>
</dbReference>
<comment type="caution">
    <text evidence="1">The sequence shown here is derived from an EMBL/GenBank/DDBJ whole genome shotgun (WGS) entry which is preliminary data.</text>
</comment>
<keyword evidence="2" id="KW-1185">Reference proteome</keyword>
<accession>A0ABR3KZG8</accession>
<protein>
    <submittedName>
        <fullName evidence="1">Protein HflC</fullName>
    </submittedName>
</protein>
<evidence type="ECO:0000313" key="2">
    <source>
        <dbReference type="Proteomes" id="UP001558632"/>
    </source>
</evidence>
<organism evidence="1 2">
    <name type="scientific">Trichinella spiralis</name>
    <name type="common">Trichina worm</name>
    <dbReference type="NCBI Taxonomy" id="6334"/>
    <lineage>
        <taxon>Eukaryota</taxon>
        <taxon>Metazoa</taxon>
        <taxon>Ecdysozoa</taxon>
        <taxon>Nematoda</taxon>
        <taxon>Enoplea</taxon>
        <taxon>Dorylaimia</taxon>
        <taxon>Trichinellida</taxon>
        <taxon>Trichinellidae</taxon>
        <taxon>Trichinella</taxon>
    </lineage>
</organism>
<sequence length="194" mass="22363">MQILAHLQSERRFWKKTVLEKLATVYKSGWIITVNDEGHWQLNFRGQLVAYEKYSLQLRVIYYPLRECCLSDVYRDSYTGASELMMVNIVDVVVKKEYDDDVSDVYQQHSCHRRSSVAEVNNSSIIISHLDIRHGNTCAELEFPSPISSVIKRCQICKSASTAVSKKVICYIQIVYEKRSLNVSKRSGQLSFPT</sequence>
<gene>
    <name evidence="1" type="ORF">TSPI_07747</name>
</gene>
<proteinExistence type="predicted"/>
<reference evidence="1 2" key="1">
    <citation type="submission" date="2024-07" db="EMBL/GenBank/DDBJ databases">
        <title>Enhanced genomic and transcriptomic resources for Trichinella pseudospiralis and T. spiralis underpin the discovery of pronounced molecular differences between stages and species.</title>
        <authorList>
            <person name="Pasi K.K."/>
            <person name="La Rosa G."/>
            <person name="Gomez-Morales M.A."/>
            <person name="Tosini F."/>
            <person name="Sumanam S."/>
            <person name="Young N.D."/>
            <person name="Chang B.C."/>
            <person name="Robin G.B."/>
        </authorList>
    </citation>
    <scope>NUCLEOTIDE SEQUENCE [LARGE SCALE GENOMIC DNA]</scope>
    <source>
        <strain evidence="1">ISS534</strain>
    </source>
</reference>
<dbReference type="Proteomes" id="UP001558632">
    <property type="component" value="Unassembled WGS sequence"/>
</dbReference>